<evidence type="ECO:0000313" key="2">
    <source>
        <dbReference type="Proteomes" id="UP001597101"/>
    </source>
</evidence>
<dbReference type="Proteomes" id="UP001597101">
    <property type="component" value="Unassembled WGS sequence"/>
</dbReference>
<reference evidence="2" key="1">
    <citation type="journal article" date="2019" name="Int. J. Syst. Evol. Microbiol.">
        <title>The Global Catalogue of Microorganisms (GCM) 10K type strain sequencing project: providing services to taxonomists for standard genome sequencing and annotation.</title>
        <authorList>
            <consortium name="The Broad Institute Genomics Platform"/>
            <consortium name="The Broad Institute Genome Sequencing Center for Infectious Disease"/>
            <person name="Wu L."/>
            <person name="Ma J."/>
        </authorList>
    </citation>
    <scope>NUCLEOTIDE SEQUENCE [LARGE SCALE GENOMIC DNA]</scope>
    <source>
        <strain evidence="2">CCUG 60023</strain>
    </source>
</reference>
<dbReference type="RefSeq" id="WP_377213142.1">
    <property type="nucleotide sequence ID" value="NZ_JBHTJV010000011.1"/>
</dbReference>
<evidence type="ECO:0000313" key="1">
    <source>
        <dbReference type="EMBL" id="MFD0917279.1"/>
    </source>
</evidence>
<name>A0ABW3FKB3_9HYPH</name>
<dbReference type="EMBL" id="JBHTJV010000011">
    <property type="protein sequence ID" value="MFD0917279.1"/>
    <property type="molecule type" value="Genomic_DNA"/>
</dbReference>
<comment type="caution">
    <text evidence="1">The sequence shown here is derived from an EMBL/GenBank/DDBJ whole genome shotgun (WGS) entry which is preliminary data.</text>
</comment>
<protein>
    <submittedName>
        <fullName evidence="1">Uncharacterized protein</fullName>
    </submittedName>
</protein>
<accession>A0ABW3FKB3</accession>
<organism evidence="1 2">
    <name type="scientific">Pseudahrensia aquimaris</name>
    <dbReference type="NCBI Taxonomy" id="744461"/>
    <lineage>
        <taxon>Bacteria</taxon>
        <taxon>Pseudomonadati</taxon>
        <taxon>Pseudomonadota</taxon>
        <taxon>Alphaproteobacteria</taxon>
        <taxon>Hyphomicrobiales</taxon>
        <taxon>Ahrensiaceae</taxon>
        <taxon>Pseudahrensia</taxon>
    </lineage>
</organism>
<keyword evidence="2" id="KW-1185">Reference proteome</keyword>
<gene>
    <name evidence="1" type="ORF">ACFQ14_12745</name>
</gene>
<sequence>MDDLKMQRSNAIIGLIYTKLFEAGLGRVDLSIETVRISDCEILAKNRETWNADNRLFEDIVEWLAKEGAIYVGKKNVDVSKGIFVFDGGQLSAKGLSLLKNLDFSEFGDDKSDRLPQSENYSPGYYTKFGEFVGGALGGLAKVLANS</sequence>
<proteinExistence type="predicted"/>